<feature type="region of interest" description="Disordered" evidence="3">
    <location>
        <begin position="248"/>
        <end position="270"/>
    </location>
</feature>
<dbReference type="STRING" id="6832.A0A553PEY7"/>
<dbReference type="OMA" id="TVPPPQX"/>
<proteinExistence type="predicted"/>
<dbReference type="SUPFAM" id="SSF54928">
    <property type="entry name" value="RNA-binding domain, RBD"/>
    <property type="match status" value="1"/>
</dbReference>
<gene>
    <name evidence="6" type="ORF">TCAL_09590</name>
</gene>
<feature type="compositionally biased region" description="Basic and acidic residues" evidence="3">
    <location>
        <begin position="1084"/>
        <end position="1095"/>
    </location>
</feature>
<feature type="compositionally biased region" description="Acidic residues" evidence="3">
    <location>
        <begin position="381"/>
        <end position="394"/>
    </location>
</feature>
<dbReference type="CDD" id="cd16983">
    <property type="entry name" value="CID_SCAF8_like"/>
    <property type="match status" value="1"/>
</dbReference>
<keyword evidence="1 2" id="KW-0694">RNA-binding</keyword>
<feature type="domain" description="RRM" evidence="4">
    <location>
        <begin position="441"/>
        <end position="513"/>
    </location>
</feature>
<sequence length="1252" mass="135069">MDAVKVFNQELSSLYEIKPPISKAKMTSITKSAIKAIKFYKHVVQSVEKFIQKCRPEYKIPGLYVIDSIVRQSRHQFGPDKDVFAPRFAKNVQYTFHHLYKCNEDEKSRVIRVLNLWQKNEVFASELIQPLFDLANPNSEIAQQMDQAAPAPPPALGPPSGSGHTGPSGGPNATNSGSGPVGPGALKDSTAVLAGLASGALPGTSPVDQQVTQQLQTILQLLKNHVQPQEQQSQPGTVQFNKQLLDFDYSDDEEGGGAHDSHDHPPPPQMLEALQSILGNGALLEKLKSIGAIGESQIHQLRQLLPQVQQQQQHQPTHLMGAFSGDAGSLASGGGGGSTVPESSSSLQPALWSQDKFGMSLSSNHHRNNISHHGSGRSPPEEGERDETDEDIQIVEDRTTSNWRRNANVLRRSRSRSRDRKRSRRSRSRSRDRANNGLCSTTLWVGHLSKLVAEDELSDLFGEFGDVETINLIPPRGCAFVCMNRRMDAYKALKTLHKHKLQGKPITLAWAPGKGMKDKQWKDFWDVDMGVSYIPIDKLDPQVDMVSLEAGGTFDEDTMPDWMKTMRGVASAPQAFTSHGAPAPSTPHFIPMPEGLTPNQILQTPVSGVSEAIGLAVAAASAPPPGMHPNFGLGQPPPPPHHATLPSLLGAPGILPPPPPNGPSATSLLGPGPANLLLGAPLGGQPPVNAPPPGFSAFDTTQPPPGLRLAFPPPVSSGLIPGMPPPLNVPTSGDLIPGQGGLPPRLSLGNDSGQDGTRELKRDRSSRWGGGAGPDEDEMLGPRDGPPRHNDIASRLRNLAERGPNDMIEPPHEWNRGPPQGDHPPRFDGPPPVFADRPPMNNFMGRDNDNFIGGGRGSPFRHEGPNMFPRGGRGNRPWRGRGGNPRFPSFGRNGDSWSNDGPPNFRGSMPRGDMHDMPWENAPFGPSGTPRGRGGPGFPGRGMGPRMPMGIHNGPPPHGFGDANGEVDIEPIVKPQRERRERKSRWGQAEPSPKADLDQNAREGGSQSMDSNNVSQDASISQIKEAKCANPSSVNEHSNCPRLGEDHMDMESPRDSGSVSLDTNLENRHSQHYGSGVNPNESEDQLHETDNRRSNSNEMGGDSQDMMVDNVHTVQGDPTPAPVSTGTSVNSMIDPDSLQEPSVTQTDGSSNLEGGFDQGSTGQTSATDSVDLRVPHNPNVVEHDEAAVSEPWRTESDRECTTFALREEHKKTQSELNPNEAVEQQNNAIGEMEPPKSVGNEENQTGEPGSSV</sequence>
<dbReference type="GO" id="GO:0003723">
    <property type="term" value="F:RNA binding"/>
    <property type="evidence" value="ECO:0007669"/>
    <property type="project" value="UniProtKB-UniRule"/>
</dbReference>
<evidence type="ECO:0000259" key="4">
    <source>
        <dbReference type="PROSITE" id="PS50102"/>
    </source>
</evidence>
<feature type="compositionally biased region" description="Polar residues" evidence="3">
    <location>
        <begin position="1005"/>
        <end position="1022"/>
    </location>
</feature>
<reference evidence="6 7" key="1">
    <citation type="journal article" date="2018" name="Nat. Ecol. Evol.">
        <title>Genomic signatures of mitonuclear coevolution across populations of Tigriopus californicus.</title>
        <authorList>
            <person name="Barreto F.S."/>
            <person name="Watson E.T."/>
            <person name="Lima T.G."/>
            <person name="Willett C.S."/>
            <person name="Edmands S."/>
            <person name="Li W."/>
            <person name="Burton R.S."/>
        </authorList>
    </citation>
    <scope>NUCLEOTIDE SEQUENCE [LARGE SCALE GENOMIC DNA]</scope>
    <source>
        <strain evidence="6 7">San Diego</strain>
    </source>
</reference>
<feature type="region of interest" description="Disordered" evidence="3">
    <location>
        <begin position="308"/>
        <end position="434"/>
    </location>
</feature>
<dbReference type="InterPro" id="IPR012677">
    <property type="entry name" value="Nucleotide-bd_a/b_plait_sf"/>
</dbReference>
<comment type="caution">
    <text evidence="6">The sequence shown here is derived from an EMBL/GenBank/DDBJ whole genome shotgun (WGS) entry which is preliminary data.</text>
</comment>
<evidence type="ECO:0000313" key="7">
    <source>
        <dbReference type="Proteomes" id="UP000318571"/>
    </source>
</evidence>
<dbReference type="PANTHER" id="PTHR23140:SF4">
    <property type="entry name" value="PROTEIN CBR-NRD-1"/>
    <property type="match status" value="1"/>
</dbReference>
<evidence type="ECO:0000256" key="2">
    <source>
        <dbReference type="PROSITE-ProRule" id="PRU00176"/>
    </source>
</evidence>
<name>A0A553PEY7_TIGCA</name>
<feature type="compositionally biased region" description="Basic and acidic residues" evidence="3">
    <location>
        <begin position="756"/>
        <end position="766"/>
    </location>
</feature>
<evidence type="ECO:0000259" key="5">
    <source>
        <dbReference type="PROSITE" id="PS51391"/>
    </source>
</evidence>
<dbReference type="EMBL" id="VCGU01000004">
    <property type="protein sequence ID" value="TRY76236.1"/>
    <property type="molecule type" value="Genomic_DNA"/>
</dbReference>
<feature type="compositionally biased region" description="Basic and acidic residues" evidence="3">
    <location>
        <begin position="1181"/>
        <end position="1213"/>
    </location>
</feature>
<dbReference type="SMART" id="SM00582">
    <property type="entry name" value="RPR"/>
    <property type="match status" value="1"/>
</dbReference>
<accession>A0A553PEY7</accession>
<dbReference type="Proteomes" id="UP000318571">
    <property type="component" value="Chromosome 5"/>
</dbReference>
<feature type="compositionally biased region" description="Basic residues" evidence="3">
    <location>
        <begin position="411"/>
        <end position="428"/>
    </location>
</feature>
<feature type="compositionally biased region" description="Polar residues" evidence="3">
    <location>
        <begin position="1122"/>
        <end position="1131"/>
    </location>
</feature>
<feature type="compositionally biased region" description="Polar residues" evidence="3">
    <location>
        <begin position="1139"/>
        <end position="1168"/>
    </location>
</feature>
<dbReference type="PANTHER" id="PTHR23140">
    <property type="entry name" value="RNA PROCESSING PROTEIN LD23810P"/>
    <property type="match status" value="1"/>
</dbReference>
<dbReference type="Gene3D" id="3.30.70.330">
    <property type="match status" value="1"/>
</dbReference>
<dbReference type="PROSITE" id="PS50102">
    <property type="entry name" value="RRM"/>
    <property type="match status" value="1"/>
</dbReference>
<dbReference type="GO" id="GO:0005634">
    <property type="term" value="C:nucleus"/>
    <property type="evidence" value="ECO:0007669"/>
    <property type="project" value="TreeGrafter"/>
</dbReference>
<feature type="region of interest" description="Disordered" evidence="3">
    <location>
        <begin position="143"/>
        <end position="186"/>
    </location>
</feature>
<dbReference type="CDD" id="cd12227">
    <property type="entry name" value="RRM_SCAF4_SCAF8"/>
    <property type="match status" value="1"/>
</dbReference>
<feature type="region of interest" description="Disordered" evidence="3">
    <location>
        <begin position="726"/>
        <end position="1252"/>
    </location>
</feature>
<dbReference type="Pfam" id="PF00076">
    <property type="entry name" value="RRM_1"/>
    <property type="match status" value="1"/>
</dbReference>
<dbReference type="SMART" id="SM00360">
    <property type="entry name" value="RRM"/>
    <property type="match status" value="1"/>
</dbReference>
<dbReference type="InterPro" id="IPR006569">
    <property type="entry name" value="CID_dom"/>
</dbReference>
<feature type="compositionally biased region" description="Basic and acidic residues" evidence="3">
    <location>
        <begin position="1043"/>
        <end position="1054"/>
    </location>
</feature>
<feature type="compositionally biased region" description="Polar residues" evidence="3">
    <location>
        <begin position="1240"/>
        <end position="1252"/>
    </location>
</feature>
<dbReference type="Pfam" id="PF04818">
    <property type="entry name" value="CID"/>
    <property type="match status" value="1"/>
</dbReference>
<dbReference type="SUPFAM" id="SSF48464">
    <property type="entry name" value="ENTH/VHS domain"/>
    <property type="match status" value="1"/>
</dbReference>
<feature type="compositionally biased region" description="Gly residues" evidence="3">
    <location>
        <begin position="931"/>
        <end position="943"/>
    </location>
</feature>
<feature type="compositionally biased region" description="Low complexity" evidence="3">
    <location>
        <begin position="308"/>
        <end position="330"/>
    </location>
</feature>
<evidence type="ECO:0000256" key="3">
    <source>
        <dbReference type="SAM" id="MobiDB-lite"/>
    </source>
</evidence>
<organism evidence="6 7">
    <name type="scientific">Tigriopus californicus</name>
    <name type="common">Marine copepod</name>
    <dbReference type="NCBI Taxonomy" id="6832"/>
    <lineage>
        <taxon>Eukaryota</taxon>
        <taxon>Metazoa</taxon>
        <taxon>Ecdysozoa</taxon>
        <taxon>Arthropoda</taxon>
        <taxon>Crustacea</taxon>
        <taxon>Multicrustacea</taxon>
        <taxon>Hexanauplia</taxon>
        <taxon>Copepoda</taxon>
        <taxon>Harpacticoida</taxon>
        <taxon>Harpacticidae</taxon>
        <taxon>Tigriopus</taxon>
    </lineage>
</organism>
<dbReference type="InterPro" id="IPR051485">
    <property type="entry name" value="SR-CTD_assoc_factor"/>
</dbReference>
<dbReference type="FunFam" id="1.25.40.90:FF:000004">
    <property type="entry name" value="splicing factor, arginine/serine-rich 15"/>
    <property type="match status" value="1"/>
</dbReference>
<feature type="compositionally biased region" description="Basic and acidic residues" evidence="3">
    <location>
        <begin position="256"/>
        <end position="265"/>
    </location>
</feature>
<dbReference type="InterPro" id="IPR035979">
    <property type="entry name" value="RBD_domain_sf"/>
</dbReference>
<dbReference type="AlphaFoldDB" id="A0A553PEY7"/>
<feature type="compositionally biased region" description="Basic and acidic residues" evidence="3">
    <location>
        <begin position="785"/>
        <end position="815"/>
    </location>
</feature>
<evidence type="ECO:0008006" key="8">
    <source>
        <dbReference type="Google" id="ProtNLM"/>
    </source>
</evidence>
<evidence type="ECO:0000256" key="1">
    <source>
        <dbReference type="ARBA" id="ARBA00022884"/>
    </source>
</evidence>
<dbReference type="Gene3D" id="1.25.40.90">
    <property type="match status" value="1"/>
</dbReference>
<protein>
    <recommendedName>
        <fullName evidence="8">CID domain-containing protein</fullName>
    </recommendedName>
</protein>
<evidence type="ECO:0000313" key="6">
    <source>
        <dbReference type="EMBL" id="TRY76236.1"/>
    </source>
</evidence>
<dbReference type="PROSITE" id="PS51391">
    <property type="entry name" value="CID"/>
    <property type="match status" value="1"/>
</dbReference>
<keyword evidence="7" id="KW-1185">Reference proteome</keyword>
<dbReference type="InterPro" id="IPR008942">
    <property type="entry name" value="ENTH_VHS"/>
</dbReference>
<feature type="domain" description="CID" evidence="5">
    <location>
        <begin position="1"/>
        <end position="139"/>
    </location>
</feature>
<feature type="compositionally biased region" description="Polar residues" evidence="3">
    <location>
        <begin position="1214"/>
        <end position="1228"/>
    </location>
</feature>
<dbReference type="InterPro" id="IPR000504">
    <property type="entry name" value="RRM_dom"/>
</dbReference>
<feature type="compositionally biased region" description="Polar residues" evidence="3">
    <location>
        <begin position="1055"/>
        <end position="1064"/>
    </location>
</feature>